<protein>
    <submittedName>
        <fullName evidence="2">PorT family protein</fullName>
    </submittedName>
</protein>
<dbReference type="EMBL" id="JACRVF010000003">
    <property type="protein sequence ID" value="MBC5993530.1"/>
    <property type="molecule type" value="Genomic_DNA"/>
</dbReference>
<evidence type="ECO:0000259" key="1">
    <source>
        <dbReference type="Pfam" id="PF13568"/>
    </source>
</evidence>
<proteinExistence type="predicted"/>
<keyword evidence="3" id="KW-1185">Reference proteome</keyword>
<comment type="caution">
    <text evidence="2">The sequence shown here is derived from an EMBL/GenBank/DDBJ whole genome shotgun (WGS) entry which is preliminary data.</text>
</comment>
<dbReference type="InterPro" id="IPR025665">
    <property type="entry name" value="Beta-barrel_OMP_2"/>
</dbReference>
<sequence length="319" mass="35612">MSKINGISTTKGSYDWLKQFHGGIVLAHKIGDKLYLQPELIYSQKGYSFEIARNNKGVFGDTILYHEKNKINYLDLPILAKVGTKGLYFEAGPQFSFLLDGKRTETRTTSTNGSTQEHEHARDLFSVVEKVDIGFAGGFGYQTETGLGLGFRFNQSFKEVIDQENWKKNIALQLSAFYLLGKKKEIRNILPPPPPVIAAPDVEYYDKRKASKKGYSIVSSMNMGRVTFSKVADSEQTHVEYKIISTSGFAPQDVMIAGSSGTIQDTGIVKGYRDVVYPFQGSIQFSIPATMGTSAPAQSRMEYEIKEPGHWRITITISR</sequence>
<dbReference type="Proteomes" id="UP000603640">
    <property type="component" value="Unassembled WGS sequence"/>
</dbReference>
<evidence type="ECO:0000313" key="3">
    <source>
        <dbReference type="Proteomes" id="UP000603640"/>
    </source>
</evidence>
<dbReference type="Pfam" id="PF13568">
    <property type="entry name" value="OMP_b-brl_2"/>
    <property type="match status" value="1"/>
</dbReference>
<reference evidence="2" key="1">
    <citation type="submission" date="2020-08" db="EMBL/GenBank/DDBJ databases">
        <title>Pontibacter sp. SD6 16S ribosomal RNA gene Genome sequencing and assembly.</title>
        <authorList>
            <person name="Kang M."/>
        </authorList>
    </citation>
    <scope>NUCLEOTIDE SEQUENCE</scope>
    <source>
        <strain evidence="2">SD6</strain>
    </source>
</reference>
<gene>
    <name evidence="2" type="ORF">H8S84_11845</name>
</gene>
<evidence type="ECO:0000313" key="2">
    <source>
        <dbReference type="EMBL" id="MBC5993530.1"/>
    </source>
</evidence>
<name>A0A923NAS7_9BACT</name>
<organism evidence="2 3">
    <name type="scientific">Pontibacter cellulosilyticus</name>
    <dbReference type="NCBI Taxonomy" id="1720253"/>
    <lineage>
        <taxon>Bacteria</taxon>
        <taxon>Pseudomonadati</taxon>
        <taxon>Bacteroidota</taxon>
        <taxon>Cytophagia</taxon>
        <taxon>Cytophagales</taxon>
        <taxon>Hymenobacteraceae</taxon>
        <taxon>Pontibacter</taxon>
    </lineage>
</organism>
<dbReference type="AlphaFoldDB" id="A0A923NAS7"/>
<feature type="domain" description="Outer membrane protein beta-barrel" evidence="1">
    <location>
        <begin position="12"/>
        <end position="161"/>
    </location>
</feature>
<accession>A0A923NAS7</accession>